<name>A0A382IHF2_9ZZZZ</name>
<dbReference type="EMBL" id="UINC01067211">
    <property type="protein sequence ID" value="SVB98657.1"/>
    <property type="molecule type" value="Genomic_DNA"/>
</dbReference>
<protein>
    <submittedName>
        <fullName evidence="1">Uncharacterized protein</fullName>
    </submittedName>
</protein>
<organism evidence="1">
    <name type="scientific">marine metagenome</name>
    <dbReference type="NCBI Taxonomy" id="408172"/>
    <lineage>
        <taxon>unclassified sequences</taxon>
        <taxon>metagenomes</taxon>
        <taxon>ecological metagenomes</taxon>
    </lineage>
</organism>
<proteinExistence type="predicted"/>
<feature type="non-terminal residue" evidence="1">
    <location>
        <position position="49"/>
    </location>
</feature>
<dbReference type="AlphaFoldDB" id="A0A382IHF2"/>
<accession>A0A382IHF2</accession>
<gene>
    <name evidence="1" type="ORF">METZ01_LOCUS251511</name>
</gene>
<reference evidence="1" key="1">
    <citation type="submission" date="2018-05" db="EMBL/GenBank/DDBJ databases">
        <authorList>
            <person name="Lanie J.A."/>
            <person name="Ng W.-L."/>
            <person name="Kazmierczak K.M."/>
            <person name="Andrzejewski T.M."/>
            <person name="Davidsen T.M."/>
            <person name="Wayne K.J."/>
            <person name="Tettelin H."/>
            <person name="Glass J.I."/>
            <person name="Rusch D."/>
            <person name="Podicherti R."/>
            <person name="Tsui H.-C.T."/>
            <person name="Winkler M.E."/>
        </authorList>
    </citation>
    <scope>NUCLEOTIDE SEQUENCE</scope>
</reference>
<evidence type="ECO:0000313" key="1">
    <source>
        <dbReference type="EMBL" id="SVB98657.1"/>
    </source>
</evidence>
<sequence>MLYQFRYLFFIFVFFCFTNSMALETDWSVGSESQVRLISPLTHNDNQSE</sequence>